<organism evidence="14">
    <name type="scientific">Phallusia mammillata</name>
    <dbReference type="NCBI Taxonomy" id="59560"/>
    <lineage>
        <taxon>Eukaryota</taxon>
        <taxon>Metazoa</taxon>
        <taxon>Chordata</taxon>
        <taxon>Tunicata</taxon>
        <taxon>Ascidiacea</taxon>
        <taxon>Phlebobranchia</taxon>
        <taxon>Ascidiidae</taxon>
        <taxon>Phallusia</taxon>
    </lineage>
</organism>
<feature type="region of interest" description="Disordered" evidence="12">
    <location>
        <begin position="1"/>
        <end position="24"/>
    </location>
</feature>
<keyword evidence="5" id="KW-0808">Transferase</keyword>
<evidence type="ECO:0000256" key="3">
    <source>
        <dbReference type="ARBA" id="ARBA00012513"/>
    </source>
</evidence>
<dbReference type="GO" id="GO:0005524">
    <property type="term" value="F:ATP binding"/>
    <property type="evidence" value="ECO:0007669"/>
    <property type="project" value="UniProtKB-KW"/>
</dbReference>
<feature type="compositionally biased region" description="Basic and acidic residues" evidence="12">
    <location>
        <begin position="871"/>
        <end position="888"/>
    </location>
</feature>
<dbReference type="EMBL" id="LR786405">
    <property type="protein sequence ID" value="CAB3260731.1"/>
    <property type="molecule type" value="mRNA"/>
</dbReference>
<dbReference type="Gene3D" id="1.10.510.10">
    <property type="entry name" value="Transferase(Phosphotransferase) domain 1"/>
    <property type="match status" value="1"/>
</dbReference>
<evidence type="ECO:0000256" key="8">
    <source>
        <dbReference type="ARBA" id="ARBA00022840"/>
    </source>
</evidence>
<dbReference type="EC" id="2.7.11.1" evidence="3"/>
<dbReference type="InterPro" id="IPR008271">
    <property type="entry name" value="Ser/Thr_kinase_AS"/>
</dbReference>
<dbReference type="Pfam" id="PF00069">
    <property type="entry name" value="Pkinase"/>
    <property type="match status" value="1"/>
</dbReference>
<evidence type="ECO:0000256" key="4">
    <source>
        <dbReference type="ARBA" id="ARBA00022527"/>
    </source>
</evidence>
<feature type="compositionally biased region" description="Basic and acidic residues" evidence="12">
    <location>
        <begin position="356"/>
        <end position="371"/>
    </location>
</feature>
<name>A0A6F9DFM7_9ASCI</name>
<evidence type="ECO:0000256" key="10">
    <source>
        <dbReference type="ARBA" id="ARBA00047899"/>
    </source>
</evidence>
<keyword evidence="8" id="KW-0067">ATP-binding</keyword>
<evidence type="ECO:0000256" key="2">
    <source>
        <dbReference type="ARBA" id="ARBA00005505"/>
    </source>
</evidence>
<feature type="compositionally biased region" description="Polar residues" evidence="12">
    <location>
        <begin position="837"/>
        <end position="849"/>
    </location>
</feature>
<comment type="catalytic activity">
    <reaction evidence="11">
        <text>L-seryl-[protein] + ATP = O-phospho-L-seryl-[protein] + ADP + H(+)</text>
        <dbReference type="Rhea" id="RHEA:17989"/>
        <dbReference type="Rhea" id="RHEA-COMP:9863"/>
        <dbReference type="Rhea" id="RHEA-COMP:11604"/>
        <dbReference type="ChEBI" id="CHEBI:15378"/>
        <dbReference type="ChEBI" id="CHEBI:29999"/>
        <dbReference type="ChEBI" id="CHEBI:30616"/>
        <dbReference type="ChEBI" id="CHEBI:83421"/>
        <dbReference type="ChEBI" id="CHEBI:456216"/>
        <dbReference type="EC" id="2.7.11.1"/>
    </reaction>
</comment>
<feature type="compositionally biased region" description="Basic and acidic residues" evidence="12">
    <location>
        <begin position="809"/>
        <end position="829"/>
    </location>
</feature>
<feature type="compositionally biased region" description="Polar residues" evidence="12">
    <location>
        <begin position="602"/>
        <end position="612"/>
    </location>
</feature>
<dbReference type="GO" id="GO:0004674">
    <property type="term" value="F:protein serine/threonine kinase activity"/>
    <property type="evidence" value="ECO:0007669"/>
    <property type="project" value="UniProtKB-KW"/>
</dbReference>
<dbReference type="PANTHER" id="PTHR22984">
    <property type="entry name" value="SERINE/THREONINE-PROTEIN KINASE PIM"/>
    <property type="match status" value="1"/>
</dbReference>
<evidence type="ECO:0000259" key="13">
    <source>
        <dbReference type="PROSITE" id="PS50011"/>
    </source>
</evidence>
<evidence type="ECO:0000256" key="12">
    <source>
        <dbReference type="SAM" id="MobiDB-lite"/>
    </source>
</evidence>
<feature type="compositionally biased region" description="Basic and acidic residues" evidence="12">
    <location>
        <begin position="519"/>
        <end position="545"/>
    </location>
</feature>
<dbReference type="InterPro" id="IPR000719">
    <property type="entry name" value="Prot_kinase_dom"/>
</dbReference>
<comment type="cofactor">
    <cofactor evidence="1">
        <name>Mg(2+)</name>
        <dbReference type="ChEBI" id="CHEBI:18420"/>
    </cofactor>
</comment>
<feature type="compositionally biased region" description="Basic and acidic residues" evidence="12">
    <location>
        <begin position="613"/>
        <end position="639"/>
    </location>
</feature>
<feature type="compositionally biased region" description="Basic and acidic residues" evidence="12">
    <location>
        <begin position="451"/>
        <end position="474"/>
    </location>
</feature>
<feature type="compositionally biased region" description="Basic and acidic residues" evidence="12">
    <location>
        <begin position="649"/>
        <end position="669"/>
    </location>
</feature>
<accession>A0A6F9DFM7</accession>
<dbReference type="PROSITE" id="PS50011">
    <property type="entry name" value="PROTEIN_KINASE_DOM"/>
    <property type="match status" value="1"/>
</dbReference>
<feature type="compositionally biased region" description="Basic and acidic residues" evidence="12">
    <location>
        <begin position="721"/>
        <end position="743"/>
    </location>
</feature>
<feature type="domain" description="Protein kinase" evidence="13">
    <location>
        <begin position="979"/>
        <end position="1232"/>
    </location>
</feature>
<dbReference type="AlphaFoldDB" id="A0A6F9DFM7"/>
<feature type="region of interest" description="Disordered" evidence="12">
    <location>
        <begin position="51"/>
        <end position="172"/>
    </location>
</feature>
<dbReference type="InterPro" id="IPR051138">
    <property type="entry name" value="PIM_Ser/Thr_kinase"/>
</dbReference>
<feature type="region of interest" description="Disordered" evidence="12">
    <location>
        <begin position="282"/>
        <end position="305"/>
    </location>
</feature>
<evidence type="ECO:0000256" key="9">
    <source>
        <dbReference type="ARBA" id="ARBA00022842"/>
    </source>
</evidence>
<feature type="compositionally biased region" description="Polar residues" evidence="12">
    <location>
        <begin position="670"/>
        <end position="679"/>
    </location>
</feature>
<protein>
    <recommendedName>
        <fullName evidence="3">non-specific serine/threonine protein kinase</fullName>
        <ecNumber evidence="3">2.7.11.1</ecNumber>
    </recommendedName>
</protein>
<feature type="region of interest" description="Disordered" evidence="12">
    <location>
        <begin position="930"/>
        <end position="968"/>
    </location>
</feature>
<keyword evidence="4" id="KW-0723">Serine/threonine-protein kinase</keyword>
<gene>
    <name evidence="14" type="primary">LOC100175892</name>
</gene>
<feature type="region of interest" description="Disordered" evidence="12">
    <location>
        <begin position="383"/>
        <end position="888"/>
    </location>
</feature>
<dbReference type="SUPFAM" id="SSF56112">
    <property type="entry name" value="Protein kinase-like (PK-like)"/>
    <property type="match status" value="1"/>
</dbReference>
<evidence type="ECO:0000256" key="5">
    <source>
        <dbReference type="ARBA" id="ARBA00022679"/>
    </source>
</evidence>
<dbReference type="PROSITE" id="PS00108">
    <property type="entry name" value="PROTEIN_KINASE_ST"/>
    <property type="match status" value="1"/>
</dbReference>
<feature type="region of interest" description="Disordered" evidence="12">
    <location>
        <begin position="332"/>
        <end position="371"/>
    </location>
</feature>
<dbReference type="SMART" id="SM00220">
    <property type="entry name" value="S_TKc"/>
    <property type="match status" value="1"/>
</dbReference>
<feature type="compositionally biased region" description="Basic and acidic residues" evidence="12">
    <location>
        <begin position="155"/>
        <end position="169"/>
    </location>
</feature>
<feature type="compositionally biased region" description="Polar residues" evidence="12">
    <location>
        <begin position="217"/>
        <end position="226"/>
    </location>
</feature>
<comment type="catalytic activity">
    <reaction evidence="10">
        <text>L-threonyl-[protein] + ATP = O-phospho-L-threonyl-[protein] + ADP + H(+)</text>
        <dbReference type="Rhea" id="RHEA:46608"/>
        <dbReference type="Rhea" id="RHEA-COMP:11060"/>
        <dbReference type="Rhea" id="RHEA-COMP:11605"/>
        <dbReference type="ChEBI" id="CHEBI:15378"/>
        <dbReference type="ChEBI" id="CHEBI:30013"/>
        <dbReference type="ChEBI" id="CHEBI:30616"/>
        <dbReference type="ChEBI" id="CHEBI:61977"/>
        <dbReference type="ChEBI" id="CHEBI:456216"/>
        <dbReference type="EC" id="2.7.11.1"/>
    </reaction>
</comment>
<comment type="similarity">
    <text evidence="2">Belongs to the protein kinase superfamily. CAMK Ser/Thr protein kinase family. PIM subfamily.</text>
</comment>
<reference evidence="14" key="1">
    <citation type="submission" date="2020-04" db="EMBL/GenBank/DDBJ databases">
        <authorList>
            <person name="Neveu A P."/>
        </authorList>
    </citation>
    <scope>NUCLEOTIDE SEQUENCE</scope>
    <source>
        <tissue evidence="14">Whole embryo</tissue>
    </source>
</reference>
<keyword evidence="6" id="KW-0547">Nucleotide-binding</keyword>
<feature type="compositionally biased region" description="Basic residues" evidence="12">
    <location>
        <begin position="794"/>
        <end position="808"/>
    </location>
</feature>
<evidence type="ECO:0000256" key="1">
    <source>
        <dbReference type="ARBA" id="ARBA00001946"/>
    </source>
</evidence>
<feature type="compositionally biased region" description="Basic residues" evidence="12">
    <location>
        <begin position="440"/>
        <end position="450"/>
    </location>
</feature>
<feature type="compositionally biased region" description="Low complexity" evidence="12">
    <location>
        <begin position="749"/>
        <end position="776"/>
    </location>
</feature>
<keyword evidence="7" id="KW-0418">Kinase</keyword>
<feature type="region of interest" description="Disordered" evidence="12">
    <location>
        <begin position="184"/>
        <end position="226"/>
    </location>
</feature>
<dbReference type="GO" id="GO:0005737">
    <property type="term" value="C:cytoplasm"/>
    <property type="evidence" value="ECO:0007669"/>
    <property type="project" value="TreeGrafter"/>
</dbReference>
<feature type="compositionally biased region" description="Polar residues" evidence="12">
    <location>
        <begin position="282"/>
        <end position="296"/>
    </location>
</feature>
<evidence type="ECO:0000256" key="7">
    <source>
        <dbReference type="ARBA" id="ARBA00022777"/>
    </source>
</evidence>
<feature type="compositionally biased region" description="Polar residues" evidence="12">
    <location>
        <begin position="944"/>
        <end position="966"/>
    </location>
</feature>
<dbReference type="PANTHER" id="PTHR22984:SF29">
    <property type="entry name" value="SERINE_THREONINE-PROTEIN KINASE PIM-1"/>
    <property type="match status" value="1"/>
</dbReference>
<evidence type="ECO:0000256" key="6">
    <source>
        <dbReference type="ARBA" id="ARBA00022741"/>
    </source>
</evidence>
<feature type="compositionally biased region" description="Basic residues" evidence="12">
    <location>
        <begin position="475"/>
        <end position="492"/>
    </location>
</feature>
<feature type="compositionally biased region" description="Basic and acidic residues" evidence="12">
    <location>
        <begin position="850"/>
        <end position="864"/>
    </location>
</feature>
<evidence type="ECO:0000256" key="11">
    <source>
        <dbReference type="ARBA" id="ARBA00048679"/>
    </source>
</evidence>
<keyword evidence="9" id="KW-0460">Magnesium</keyword>
<proteinExistence type="evidence at transcript level"/>
<dbReference type="InterPro" id="IPR011009">
    <property type="entry name" value="Kinase-like_dom_sf"/>
</dbReference>
<dbReference type="Gene3D" id="3.30.200.20">
    <property type="entry name" value="Phosphorylase Kinase, domain 1"/>
    <property type="match status" value="1"/>
</dbReference>
<evidence type="ECO:0000313" key="14">
    <source>
        <dbReference type="EMBL" id="CAB3260731.1"/>
    </source>
</evidence>
<sequence length="1245" mass="138989">MPTRKDVGEAELDLHPKPVDYDHAQKSGAKIRNLDAMLAQLCTLDRALDKQTAKKLAKSKKNSQSSDERKRKEKSSDKKERSQKHPKDEKSRESSRKKDSSRPSTRGGDRGAEEYPLSGERATQDKHISRRPQQKAKPVQGGSRNNSPKPPKVHKAAEFGSRRAEEILSRSDTNCCSSCLTGGESPCACGKPTSKPRSLNGSAGSGSRKAVFPAGGSLNSNASRGSTGFNTIEQNIREMAQAIGIYPEAPRVSDKIRHDVAYEEDVLRSKVGSISICDGSGDFSSFKNSPKQQNRTQSDKRKSPSYALKYEEINIKDADDKLDPASRVNLDSTLANSNGEENPLSGIQPRSGGGNEKPESNDIFGPKKTDRCLDRTACGDIEIFDEKTSVLPSEEAFSIAETPKRNTGSGERRKNSTSDQANEENCRVIVVRNPKLYSNSKKKKGQSSRKSKAEKVSGEVEGSKDTTKGKEKEARRKARSEKHKSHKHRKKLKDANAGNVDLTVPFENYIGGDSIGYKTKSDKVHKLEDQSRRDSKKSKETDEEKRRRRAERKMYEKRNKISSSDEGIARSPSKSKKHGDTTSSKHKKDNRRDPTAVDVSVIQGTRVQTATDASKKRDKERSSRSKDSSRRNGKGDNADSRAYSSRTLRKVEEITQRSKAKPPVEKTSEVTRTQKSASKPSIDRRPDPEGAYTPFNRGTRIPDIANWHANMYDAKTLVRPGRRDTRSKTSMPNEDKKVTNGRRERTRRVSSPTDVSTSSSYSSVSGSSRSSSSSYESSDDTSSIDEPRSDGRRTRATKYNSKHVKSRSPSRDSTLRQQDNKKVNGENGRHSKPQYRKSASSTSSFQRRPTTNDDKRRKNDKRGEGTSVVKRRGDENDQSHSHSPVDDKMLEQQFGAHRKRRTNTSVKAEGEDSHSLWQHHQLVVISQKPDSLPLGSKLKPDSPKANSTTKPQLSAQKKPVGNTTSGGIDRRSLTIRDLYSLHNVLSDTQNGTVISGYRRSDGLRVAIKRISKAGTTRWGWLGGKVVPLELALLCQVNEVRGHGIVEIVEWHETTEAFLLVMVRPHPAVDLYDYVSKRKRVNEPLARHIIRQLVTSLQHCIKCGVLHRDVKLENILLNPETMNMTLIDFGCGDYIRNGTYKEFAGTPEYYPPEWFARKQYHGEPLTVWSIGVLLYSLLCGSLPYRSSKEIIEKEATKFPSDISRGAKDIIASMLQKNPRDRPSLSNILLHAWLGKSDRPVKTSSST</sequence>
<feature type="compositionally biased region" description="Basic and acidic residues" evidence="12">
    <location>
        <begin position="66"/>
        <end position="113"/>
    </location>
</feature>